<evidence type="ECO:0000259" key="9">
    <source>
        <dbReference type="Pfam" id="PF00082"/>
    </source>
</evidence>
<accession>A0A1Y1XXB1</accession>
<dbReference type="AlphaFoldDB" id="A0A1Y1XXB1"/>
<dbReference type="InParanoid" id="A0A1Y1XXB1"/>
<feature type="active site" description="Charge relay system" evidence="6 7">
    <location>
        <position position="165"/>
    </location>
</feature>
<dbReference type="InterPro" id="IPR015500">
    <property type="entry name" value="Peptidase_S8_subtilisin-rel"/>
</dbReference>
<dbReference type="Proteomes" id="UP000193498">
    <property type="component" value="Unassembled WGS sequence"/>
</dbReference>
<dbReference type="Pfam" id="PF06280">
    <property type="entry name" value="fn3_5"/>
    <property type="match status" value="1"/>
</dbReference>
<feature type="signal peptide" evidence="8">
    <location>
        <begin position="1"/>
        <end position="19"/>
    </location>
</feature>
<evidence type="ECO:0000256" key="4">
    <source>
        <dbReference type="ARBA" id="ARBA00022801"/>
    </source>
</evidence>
<dbReference type="PANTHER" id="PTHR43806:SF66">
    <property type="entry name" value="SERIN ENDOPEPTIDASE"/>
    <property type="match status" value="1"/>
</dbReference>
<protein>
    <submittedName>
        <fullName evidence="11">Subtilisin-like protein</fullName>
    </submittedName>
</protein>
<dbReference type="InterPro" id="IPR000209">
    <property type="entry name" value="Peptidase_S8/S53_dom"/>
</dbReference>
<feature type="active site" description="Charge relay system" evidence="6 7">
    <location>
        <position position="211"/>
    </location>
</feature>
<proteinExistence type="inferred from homology"/>
<dbReference type="GO" id="GO:0004252">
    <property type="term" value="F:serine-type endopeptidase activity"/>
    <property type="evidence" value="ECO:0007669"/>
    <property type="project" value="UniProtKB-UniRule"/>
</dbReference>
<dbReference type="SUPFAM" id="SSF52743">
    <property type="entry name" value="Subtilisin-like"/>
    <property type="match status" value="1"/>
</dbReference>
<evidence type="ECO:0000256" key="2">
    <source>
        <dbReference type="ARBA" id="ARBA00022670"/>
    </source>
</evidence>
<dbReference type="OrthoDB" id="206201at2759"/>
<dbReference type="InterPro" id="IPR010435">
    <property type="entry name" value="C5a/SBT2-like_Fn3"/>
</dbReference>
<evidence type="ECO:0000256" key="3">
    <source>
        <dbReference type="ARBA" id="ARBA00022729"/>
    </source>
</evidence>
<dbReference type="InterPro" id="IPR034187">
    <property type="entry name" value="Peptidases_S8_5"/>
</dbReference>
<dbReference type="PROSITE" id="PS51892">
    <property type="entry name" value="SUBTILASE"/>
    <property type="match status" value="1"/>
</dbReference>
<dbReference type="Gene3D" id="2.60.40.10">
    <property type="entry name" value="Immunoglobulins"/>
    <property type="match status" value="1"/>
</dbReference>
<dbReference type="GO" id="GO:0006508">
    <property type="term" value="P:proteolysis"/>
    <property type="evidence" value="ECO:0007669"/>
    <property type="project" value="UniProtKB-KW"/>
</dbReference>
<organism evidence="11 12">
    <name type="scientific">Basidiobolus meristosporus CBS 931.73</name>
    <dbReference type="NCBI Taxonomy" id="1314790"/>
    <lineage>
        <taxon>Eukaryota</taxon>
        <taxon>Fungi</taxon>
        <taxon>Fungi incertae sedis</taxon>
        <taxon>Zoopagomycota</taxon>
        <taxon>Entomophthoromycotina</taxon>
        <taxon>Basidiobolomycetes</taxon>
        <taxon>Basidiobolales</taxon>
        <taxon>Basidiobolaceae</taxon>
        <taxon>Basidiobolus</taxon>
    </lineage>
</organism>
<evidence type="ECO:0000256" key="8">
    <source>
        <dbReference type="SAM" id="SignalP"/>
    </source>
</evidence>
<evidence type="ECO:0000256" key="5">
    <source>
        <dbReference type="ARBA" id="ARBA00022825"/>
    </source>
</evidence>
<dbReference type="InterPro" id="IPR013783">
    <property type="entry name" value="Ig-like_fold"/>
</dbReference>
<dbReference type="PRINTS" id="PR00723">
    <property type="entry name" value="SUBTILISIN"/>
</dbReference>
<dbReference type="Pfam" id="PF00082">
    <property type="entry name" value="Peptidase_S8"/>
    <property type="match status" value="1"/>
</dbReference>
<dbReference type="PROSITE" id="PS00137">
    <property type="entry name" value="SUBTILASE_HIS"/>
    <property type="match status" value="1"/>
</dbReference>
<gene>
    <name evidence="11" type="ORF">K493DRAFT_304926</name>
</gene>
<feature type="active site" description="Charge relay system" evidence="6 7">
    <location>
        <position position="515"/>
    </location>
</feature>
<dbReference type="CDD" id="cd07489">
    <property type="entry name" value="Peptidases_S8_5"/>
    <property type="match status" value="1"/>
</dbReference>
<feature type="domain" description="C5a peptidase/Subtilisin-like protease SBT2-like Fn3-like" evidence="10">
    <location>
        <begin position="592"/>
        <end position="692"/>
    </location>
</feature>
<sequence length="827" mass="88428">MRVISLLVLLLSQPGNNEASYTKRGVLRRGLLDIERNSNEELAPYIVEFEGFSEDPNDHHLTHLDFLSNLDAVGIRYSERVRFTTVLNAMSLNIHSKHLDLLDAHPQVKRIWPVTQHRLHAPVPPSPSRGLPSDLISNIYLSTAVDRVHQQLNNTGAGIKVGIVDSGVDYNHPSLGGCFGPGCKVGYGFDFVGDRVLNGKPDERPMDCNGHGTHVAGIVAARDANFVGVAPDVILGAYRAMDCNGNGETDIIIQAIEKAICDGMDIINLSLGSETPFPDTLETAIVERASSRGSLVIAAAGNSGAQGQWTVGEPSTARTAISVASFESPSYPGQKAVLDQYPEHPIIFGYGDGRPISISHAKVTVVTYDDCKSIPAKLGGSVAVLNSNVSSDDCDMTTQYTKVKEAGAVAIIDGSTSDEPNIPEIPFGVNLPILGAAKRDFDFLIRSLRNTTITLTTLGKVQLHPNPYADKPSSFSSWGPDFELNLKPEVGAPGGKIYSTYPLALGGYATLSGTSMASPFLAGAGALLLHARRAAGLPTDVDTMRSILISSGAPALANVTTDRYVPVGKQGTGLINVWNAIHKTTLVSPLKISLNDTVRANLSHVLTITNTNTIPITYNITHRPALSVNGYDQNASAEVQFDTAQVTIEPGKSAQFSAQFAPPIMNSQPWIYSGYIFVTGSDGSSPAAVPYLGLAGDMSELRAIDTTGPHAPTLVHSKSKKPEEVYNFSRNETAIVIIPLLHPTKLIVIYVTDKSQEPIGYLTASENMGLPADRMLTLKFNGTVLGNDGSEQVLSNGQYQVAVRSAVPFSSQESDVWISSPIQIITT</sequence>
<comment type="caution">
    <text evidence="11">The sequence shown here is derived from an EMBL/GenBank/DDBJ whole genome shotgun (WGS) entry which is preliminary data.</text>
</comment>
<keyword evidence="3 8" id="KW-0732">Signal</keyword>
<dbReference type="Gene3D" id="3.40.50.200">
    <property type="entry name" value="Peptidase S8/S53 domain"/>
    <property type="match status" value="2"/>
</dbReference>
<keyword evidence="12" id="KW-1185">Reference proteome</keyword>
<evidence type="ECO:0000256" key="1">
    <source>
        <dbReference type="ARBA" id="ARBA00011073"/>
    </source>
</evidence>
<dbReference type="InterPro" id="IPR050131">
    <property type="entry name" value="Peptidase_S8_subtilisin-like"/>
</dbReference>
<dbReference type="PROSITE" id="PS00136">
    <property type="entry name" value="SUBTILASE_ASP"/>
    <property type="match status" value="1"/>
</dbReference>
<feature type="domain" description="Peptidase S8/S53" evidence="9">
    <location>
        <begin position="156"/>
        <end position="551"/>
    </location>
</feature>
<dbReference type="InterPro" id="IPR036852">
    <property type="entry name" value="Peptidase_S8/S53_dom_sf"/>
</dbReference>
<feature type="chain" id="PRO_5012598477" evidence="8">
    <location>
        <begin position="20"/>
        <end position="827"/>
    </location>
</feature>
<dbReference type="PANTHER" id="PTHR43806">
    <property type="entry name" value="PEPTIDASE S8"/>
    <property type="match status" value="1"/>
</dbReference>
<evidence type="ECO:0000313" key="11">
    <source>
        <dbReference type="EMBL" id="ORX90391.1"/>
    </source>
</evidence>
<dbReference type="InterPro" id="IPR022398">
    <property type="entry name" value="Peptidase_S8_His-AS"/>
</dbReference>
<keyword evidence="4 7" id="KW-0378">Hydrolase</keyword>
<dbReference type="EMBL" id="MCFE01000383">
    <property type="protein sequence ID" value="ORX90391.1"/>
    <property type="molecule type" value="Genomic_DNA"/>
</dbReference>
<keyword evidence="5 7" id="KW-0720">Serine protease</keyword>
<evidence type="ECO:0000256" key="7">
    <source>
        <dbReference type="PROSITE-ProRule" id="PRU01240"/>
    </source>
</evidence>
<dbReference type="GO" id="GO:0005615">
    <property type="term" value="C:extracellular space"/>
    <property type="evidence" value="ECO:0007669"/>
    <property type="project" value="TreeGrafter"/>
</dbReference>
<evidence type="ECO:0000259" key="10">
    <source>
        <dbReference type="Pfam" id="PF06280"/>
    </source>
</evidence>
<evidence type="ECO:0000256" key="6">
    <source>
        <dbReference type="PIRSR" id="PIRSR615500-1"/>
    </source>
</evidence>
<dbReference type="STRING" id="1314790.A0A1Y1XXB1"/>
<reference evidence="11 12" key="1">
    <citation type="submission" date="2016-07" db="EMBL/GenBank/DDBJ databases">
        <title>Pervasive Adenine N6-methylation of Active Genes in Fungi.</title>
        <authorList>
            <consortium name="DOE Joint Genome Institute"/>
            <person name="Mondo S.J."/>
            <person name="Dannebaum R.O."/>
            <person name="Kuo R.C."/>
            <person name="Labutti K."/>
            <person name="Haridas S."/>
            <person name="Kuo A."/>
            <person name="Salamov A."/>
            <person name="Ahrendt S.R."/>
            <person name="Lipzen A."/>
            <person name="Sullivan W."/>
            <person name="Andreopoulos W.B."/>
            <person name="Clum A."/>
            <person name="Lindquist E."/>
            <person name="Daum C."/>
            <person name="Ramamoorthy G.K."/>
            <person name="Gryganskyi A."/>
            <person name="Culley D."/>
            <person name="Magnuson J.K."/>
            <person name="James T.Y."/>
            <person name="O'Malley M.A."/>
            <person name="Stajich J.E."/>
            <person name="Spatafora J.W."/>
            <person name="Visel A."/>
            <person name="Grigoriev I.V."/>
        </authorList>
    </citation>
    <scope>NUCLEOTIDE SEQUENCE [LARGE SCALE GENOMIC DNA]</scope>
    <source>
        <strain evidence="11 12">CBS 931.73</strain>
    </source>
</reference>
<dbReference type="GO" id="GO:0016020">
    <property type="term" value="C:membrane"/>
    <property type="evidence" value="ECO:0007669"/>
    <property type="project" value="InterPro"/>
</dbReference>
<dbReference type="InterPro" id="IPR023827">
    <property type="entry name" value="Peptidase_S8_Asp-AS"/>
</dbReference>
<evidence type="ECO:0000313" key="12">
    <source>
        <dbReference type="Proteomes" id="UP000193498"/>
    </source>
</evidence>
<name>A0A1Y1XXB1_9FUNG</name>
<keyword evidence="2 7" id="KW-0645">Protease</keyword>
<comment type="similarity">
    <text evidence="1 7">Belongs to the peptidase S8 family.</text>
</comment>